<proteinExistence type="predicted"/>
<dbReference type="InterPro" id="IPR036415">
    <property type="entry name" value="Lamin_tail_dom_sf"/>
</dbReference>
<feature type="domain" description="LTD" evidence="3">
    <location>
        <begin position="13"/>
        <end position="148"/>
    </location>
</feature>
<accession>A0A644TRB0</accession>
<dbReference type="Pfam" id="PF13290">
    <property type="entry name" value="CHB_HEX_C_1"/>
    <property type="match status" value="1"/>
</dbReference>
<feature type="domain" description="Fibronectin type-III" evidence="2">
    <location>
        <begin position="741"/>
        <end position="834"/>
    </location>
</feature>
<dbReference type="Gene3D" id="2.60.120.200">
    <property type="match status" value="1"/>
</dbReference>
<dbReference type="InterPro" id="IPR036116">
    <property type="entry name" value="FN3_sf"/>
</dbReference>
<gene>
    <name evidence="4" type="ORF">SDC9_14903</name>
</gene>
<dbReference type="PROSITE" id="PS51841">
    <property type="entry name" value="LTD"/>
    <property type="match status" value="1"/>
</dbReference>
<dbReference type="PANTHER" id="PTHR13817:SF166">
    <property type="entry name" value="NEURONAL IGCAM-RELATED"/>
    <property type="match status" value="1"/>
</dbReference>
<dbReference type="SUPFAM" id="SSF49265">
    <property type="entry name" value="Fibronectin type III"/>
    <property type="match status" value="2"/>
</dbReference>
<dbReference type="InterPro" id="IPR043744">
    <property type="entry name" value="DUF5689"/>
</dbReference>
<dbReference type="InterPro" id="IPR013783">
    <property type="entry name" value="Ig-like_fold"/>
</dbReference>
<dbReference type="Gene3D" id="2.60.40.1260">
    <property type="entry name" value="Lamin Tail domain"/>
    <property type="match status" value="1"/>
</dbReference>
<protein>
    <recommendedName>
        <fullName evidence="5">LTD domain-containing protein</fullName>
    </recommendedName>
</protein>
<dbReference type="Gene3D" id="2.60.40.10">
    <property type="entry name" value="Immunoglobulins"/>
    <property type="match status" value="2"/>
</dbReference>
<evidence type="ECO:0000256" key="1">
    <source>
        <dbReference type="ARBA" id="ARBA00022737"/>
    </source>
</evidence>
<dbReference type="SMART" id="SM00060">
    <property type="entry name" value="FN3"/>
    <property type="match status" value="3"/>
</dbReference>
<dbReference type="InterPro" id="IPR001322">
    <property type="entry name" value="Lamin_tail_dom"/>
</dbReference>
<feature type="domain" description="Fibronectin type-III" evidence="2">
    <location>
        <begin position="941"/>
        <end position="1051"/>
    </location>
</feature>
<evidence type="ECO:0000259" key="3">
    <source>
        <dbReference type="PROSITE" id="PS51841"/>
    </source>
</evidence>
<sequence length="1474" mass="154246">MKKIRHITLLLAVLMSIAINASGQVVISQVYGGGGNSGATFNRDFVELFNRGTSSQDLNGYSIQYASATGTSWTNITPIGNITINPGQYILIGGASGANGSPLPTVDVSGAINLSGTAGKVALVNSITALLGSCPTGDNIIDFVGFGTTANCFEGSGPTPAPSNSTSASRLSAGCQDNNNNATDFTTGAVNPRNSSSPLNVCPVNATATPVFSPGSGNYFNPVSVSITCLTPEATIYYTSDGSDPDNTSTEYTVPVNVSTNTTLKAIAYADGFDPSAVAIAIFTFPPVTEVADIASLRTGLTNETIYRLTGEAVLTYKSTERNVKYIQDATGAILIDDLAGIISTTYNLYDGITGITGTLGTFNGMLQFTPVTDPGAASSSGNAVTPEDVTLTELTAAYQARLVRVLNTTITGSSPFAANTSYTLTDASGSGVLRTQYDDLDYIGTAVPTLPQNITGVVLQFNTTLQLVPRGLADFEEIIPEDPTIIVNPSALTGFTYVQGNGPSAEQTFVVSGENLTAGIIITASANYEISLTTGAGYTSPLTLTPTTGSVSETTIFVRLKAGLTAGNYNDEIISLTSTGATGQSVTCSGSVSPPPPPDAPVATAATDVANYSFTANWEVVVGALGYRLDVYTSELAELINTGFEGSTSFPDGWTQNSSYVQSNASIAHTVTNYAGMNAANDYFYTPLLSSPSTISFWIEASSATANNTIVVQYSPDATIWTDLATYSANGSNTGDVTNSWSQKTINTNLSGNYYIRWFMSLRSGGSAYFDDVLIISGSQTYLPGYQDLTVNGTSQSVTGLTPGTTYYYVVRAVNDYGSSANSNVIEVTTGGVILTPPVIISPTVTEITVNSAILGGNITSDGGSPVTERGTVWNTTGNVTIDDNKLAEGDTETGIFTHLRSGLPEGTQIFYRAYATNAEGTTLTNEASFYTLFSEPDNHVTNFTAGAATVTSIPLTWTDATGTVLPEAYLIKGSSVSFDDIADPADGVPESNGALVRNVTQGTQAYTFENLPPETPYFFKIYPYTNSGTAIDYKTDPVVPSATATTLEIPAGALVYEPFDYPAGETLPSQTNWTGINTGDDNILIIEGSLTYSGLQASAGNKVSFAGAGIDAYRTFVNQTSNIVYYSFIMNVTDVGLLNATGGYFTGIASNSTNFGATVWTGLFGDGYRIGINPRTSTANTVWVTGTQPTGNSVLIVVSYEFIEGTGNDVVNIWVNPSAASLGAATPPAATATVTNTGGTDLGSISQFFIRQDSDTETPFIDMDECRVGTSWADVTPTETASGTLNLTVFLQSLYSSFGLMNQAYDENGPKFGNGIADQITVALNDPDNYSTFVYEDACVMLNTDGSASLNVPANLNGDYYITIKHRNSIATVSAMPVSFASGIINYAFDAQEKAFGSNLLETADGYFVIYGGDVDQNGAVDTGDMTPVDNDSSAFRTGYLNTDCDGNGAVDTGDMTIVDNNSAAFISVITP</sequence>
<dbReference type="PANTHER" id="PTHR13817">
    <property type="entry name" value="TITIN"/>
    <property type="match status" value="1"/>
</dbReference>
<evidence type="ECO:0000313" key="4">
    <source>
        <dbReference type="EMBL" id="MPL69169.1"/>
    </source>
</evidence>
<name>A0A644TRB0_9ZZZZ</name>
<dbReference type="SUPFAM" id="SSF74853">
    <property type="entry name" value="Lamin A/C globular tail domain"/>
    <property type="match status" value="1"/>
</dbReference>
<dbReference type="Pfam" id="PF00932">
    <property type="entry name" value="LTD"/>
    <property type="match status" value="1"/>
</dbReference>
<comment type="caution">
    <text evidence="4">The sequence shown here is derived from an EMBL/GenBank/DDBJ whole genome shotgun (WGS) entry which is preliminary data.</text>
</comment>
<reference evidence="4" key="1">
    <citation type="submission" date="2019-08" db="EMBL/GenBank/DDBJ databases">
        <authorList>
            <person name="Kucharzyk K."/>
            <person name="Murdoch R.W."/>
            <person name="Higgins S."/>
            <person name="Loffler F."/>
        </authorList>
    </citation>
    <scope>NUCLEOTIDE SEQUENCE</scope>
</reference>
<dbReference type="PROSITE" id="PS50853">
    <property type="entry name" value="FN3"/>
    <property type="match status" value="2"/>
</dbReference>
<dbReference type="Pfam" id="PF18942">
    <property type="entry name" value="DUF5689"/>
    <property type="match status" value="1"/>
</dbReference>
<organism evidence="4">
    <name type="scientific">bioreactor metagenome</name>
    <dbReference type="NCBI Taxonomy" id="1076179"/>
    <lineage>
        <taxon>unclassified sequences</taxon>
        <taxon>metagenomes</taxon>
        <taxon>ecological metagenomes</taxon>
    </lineage>
</organism>
<dbReference type="InterPro" id="IPR050964">
    <property type="entry name" value="Striated_Muscle_Regulatory"/>
</dbReference>
<dbReference type="EMBL" id="VSSQ01000045">
    <property type="protein sequence ID" value="MPL69169.1"/>
    <property type="molecule type" value="Genomic_DNA"/>
</dbReference>
<keyword evidence="1" id="KW-0677">Repeat</keyword>
<evidence type="ECO:0008006" key="5">
    <source>
        <dbReference type="Google" id="ProtNLM"/>
    </source>
</evidence>
<dbReference type="InterPro" id="IPR003961">
    <property type="entry name" value="FN3_dom"/>
</dbReference>
<dbReference type="CDD" id="cd00063">
    <property type="entry name" value="FN3"/>
    <property type="match status" value="1"/>
</dbReference>
<evidence type="ECO:0000259" key="2">
    <source>
        <dbReference type="PROSITE" id="PS50853"/>
    </source>
</evidence>
<dbReference type="InterPro" id="IPR059177">
    <property type="entry name" value="GH29D-like_dom"/>
</dbReference>